<sequence length="188" mass="21504">MLPDAALQWRLISLLLQTPQRAALVRLVARLALPDAWVAAGALRNLVWDHLHQRPASAVNDIDVLYFDATDHEGALGRAAEQWLQEQAPQWRWQVKNQALMHKRHGHAPYRNSGDAMRFWPECETAIAVRYLPTQSAWQVMAPFGLRSLFAGQITANPCRPPQLFQQRLTTKQWLTLWPELSVMDIQA</sequence>
<evidence type="ECO:0000313" key="2">
    <source>
        <dbReference type="Proteomes" id="UP001595692"/>
    </source>
</evidence>
<reference evidence="2" key="1">
    <citation type="journal article" date="2019" name="Int. J. Syst. Evol. Microbiol.">
        <title>The Global Catalogue of Microorganisms (GCM) 10K type strain sequencing project: providing services to taxonomists for standard genome sequencing and annotation.</title>
        <authorList>
            <consortium name="The Broad Institute Genomics Platform"/>
            <consortium name="The Broad Institute Genome Sequencing Center for Infectious Disease"/>
            <person name="Wu L."/>
            <person name="Ma J."/>
        </authorList>
    </citation>
    <scope>NUCLEOTIDE SEQUENCE [LARGE SCALE GENOMIC DNA]</scope>
    <source>
        <strain evidence="2">CCUG 54939</strain>
    </source>
</reference>
<name>A0ABV8CIK0_9GAMM</name>
<dbReference type="EMBL" id="JBHSAF010000001">
    <property type="protein sequence ID" value="MFC3912015.1"/>
    <property type="molecule type" value="Genomic_DNA"/>
</dbReference>
<comment type="caution">
    <text evidence="1">The sequence shown here is derived from an EMBL/GenBank/DDBJ whole genome shotgun (WGS) entry which is preliminary data.</text>
</comment>
<accession>A0ABV8CIK0</accession>
<gene>
    <name evidence="1" type="ORF">ACFOSS_00850</name>
</gene>
<dbReference type="Pfam" id="PF06042">
    <property type="entry name" value="NTP_transf_6"/>
    <property type="match status" value="1"/>
</dbReference>
<proteinExistence type="predicted"/>
<protein>
    <submittedName>
        <fullName evidence="1">Nucleotidyltransferase family protein</fullName>
    </submittedName>
</protein>
<organism evidence="1 2">
    <name type="scientific">Pseudaeromonas sharmana</name>
    <dbReference type="NCBI Taxonomy" id="328412"/>
    <lineage>
        <taxon>Bacteria</taxon>
        <taxon>Pseudomonadati</taxon>
        <taxon>Pseudomonadota</taxon>
        <taxon>Gammaproteobacteria</taxon>
        <taxon>Aeromonadales</taxon>
        <taxon>Aeromonadaceae</taxon>
        <taxon>Pseudaeromonas</taxon>
    </lineage>
</organism>
<dbReference type="Proteomes" id="UP001595692">
    <property type="component" value="Unassembled WGS sequence"/>
</dbReference>
<dbReference type="PANTHER" id="PTHR39166">
    <property type="entry name" value="BLL1166 PROTEIN"/>
    <property type="match status" value="1"/>
</dbReference>
<dbReference type="InterPro" id="IPR009267">
    <property type="entry name" value="NTP_transf_6"/>
</dbReference>
<dbReference type="RefSeq" id="WP_377149942.1">
    <property type="nucleotide sequence ID" value="NZ_JBHSAF010000001.1"/>
</dbReference>
<evidence type="ECO:0000313" key="1">
    <source>
        <dbReference type="EMBL" id="MFC3912015.1"/>
    </source>
</evidence>
<keyword evidence="2" id="KW-1185">Reference proteome</keyword>
<dbReference type="PANTHER" id="PTHR39166:SF1">
    <property type="entry name" value="BLL1166 PROTEIN"/>
    <property type="match status" value="1"/>
</dbReference>